<keyword evidence="8" id="KW-0275">Fatty acid biosynthesis</keyword>
<comment type="catalytic activity">
    <reaction evidence="10">
        <text>a 2,3-saturated acyl-[ACP] + NADP(+) = a (2E)-enoyl-[ACP] + NADPH + H(+)</text>
        <dbReference type="Rhea" id="RHEA:22564"/>
        <dbReference type="Rhea" id="RHEA-COMP:9925"/>
        <dbReference type="Rhea" id="RHEA-COMP:9926"/>
        <dbReference type="ChEBI" id="CHEBI:15378"/>
        <dbReference type="ChEBI" id="CHEBI:57783"/>
        <dbReference type="ChEBI" id="CHEBI:58349"/>
        <dbReference type="ChEBI" id="CHEBI:78784"/>
        <dbReference type="ChEBI" id="CHEBI:78785"/>
        <dbReference type="EC" id="1.3.1.104"/>
    </reaction>
</comment>
<dbReference type="GO" id="GO:0141148">
    <property type="term" value="F:enoyl-[acyl-carrier-protein] reductase (NADPH) activity"/>
    <property type="evidence" value="ECO:0007669"/>
    <property type="project" value="UniProtKB-EC"/>
</dbReference>
<dbReference type="SUPFAM" id="SSF51735">
    <property type="entry name" value="NAD(P)-binding Rossmann-fold domains"/>
    <property type="match status" value="1"/>
</dbReference>
<evidence type="ECO:0000256" key="4">
    <source>
        <dbReference type="ARBA" id="ARBA00022857"/>
    </source>
</evidence>
<dbReference type="RefSeq" id="WP_189511788.1">
    <property type="nucleotide sequence ID" value="NZ_BMXG01000003.1"/>
</dbReference>
<evidence type="ECO:0000256" key="6">
    <source>
        <dbReference type="ARBA" id="ARBA00023002"/>
    </source>
</evidence>
<keyword evidence="7" id="KW-0443">Lipid metabolism</keyword>
<dbReference type="Gene3D" id="3.40.50.720">
    <property type="entry name" value="NAD(P)-binding Rossmann-like Domain"/>
    <property type="match status" value="1"/>
</dbReference>
<keyword evidence="5" id="KW-0809">Transit peptide</keyword>
<evidence type="ECO:0000256" key="2">
    <source>
        <dbReference type="ARBA" id="ARBA00022516"/>
    </source>
</evidence>
<reference evidence="12" key="2">
    <citation type="submission" date="2020-09" db="EMBL/GenBank/DDBJ databases">
        <authorList>
            <person name="Sun Q."/>
            <person name="Kim S."/>
        </authorList>
    </citation>
    <scope>NUCLEOTIDE SEQUENCE</scope>
    <source>
        <strain evidence="12">KCTC 12870</strain>
    </source>
</reference>
<evidence type="ECO:0000313" key="12">
    <source>
        <dbReference type="EMBL" id="GHB93591.1"/>
    </source>
</evidence>
<evidence type="ECO:0000259" key="11">
    <source>
        <dbReference type="SMART" id="SM00829"/>
    </source>
</evidence>
<dbReference type="Pfam" id="PF08240">
    <property type="entry name" value="ADH_N"/>
    <property type="match status" value="1"/>
</dbReference>
<evidence type="ECO:0000256" key="1">
    <source>
        <dbReference type="ARBA" id="ARBA00010371"/>
    </source>
</evidence>
<sequence length="331" mass="35159">MKISALRYHEHGNPSDVLRLDNLELANPGPGEALVALRAAVLHPSDLGLVGGTYGNLRTLPAVAGREGVGEVLAVGPGVKRLALGDRVRLPEEIVLADACLADADSLEKAPADLPLDQAAMAFLNPPTAYRLLQDFGELQPGDWIIQNAANSAVGQCVIGLAKHRGLHTINLARDVAKWTDPLKAMGADAVLADGDDFFKVVDEITGGQKASLGLNSVGGDSVIKMIRSMAESGVVVTFGGMVGDKVRFPTRNLIFDDIVLRGFWMDRWSRQADASARGFMQHAVNDLIRQGVFNMSVSEHFALKDGIAAFEAAQSGGRDGKVIVTGDFSL</sequence>
<keyword evidence="4" id="KW-0521">NADP</keyword>
<dbReference type="InterPro" id="IPR036291">
    <property type="entry name" value="NAD(P)-bd_dom_sf"/>
</dbReference>
<name>A0A8J3D9I3_9BACT</name>
<gene>
    <name evidence="12" type="ORF">GCM10007047_06350</name>
</gene>
<dbReference type="SUPFAM" id="SSF50129">
    <property type="entry name" value="GroES-like"/>
    <property type="match status" value="1"/>
</dbReference>
<dbReference type="EMBL" id="BMXG01000003">
    <property type="protein sequence ID" value="GHB93591.1"/>
    <property type="molecule type" value="Genomic_DNA"/>
</dbReference>
<dbReference type="Proteomes" id="UP000642829">
    <property type="component" value="Unassembled WGS sequence"/>
</dbReference>
<dbReference type="InterPro" id="IPR011032">
    <property type="entry name" value="GroES-like_sf"/>
</dbReference>
<comment type="similarity">
    <text evidence="1">Belongs to the zinc-containing alcohol dehydrogenase family. Quinone oxidoreductase subfamily.</text>
</comment>
<dbReference type="InterPro" id="IPR013149">
    <property type="entry name" value="ADH-like_C"/>
</dbReference>
<feature type="domain" description="Enoyl reductase (ER)" evidence="11">
    <location>
        <begin position="13"/>
        <end position="325"/>
    </location>
</feature>
<reference evidence="12" key="1">
    <citation type="journal article" date="2014" name="Int. J. Syst. Evol. Microbiol.">
        <title>Complete genome sequence of Corynebacterium casei LMG S-19264T (=DSM 44701T), isolated from a smear-ripened cheese.</title>
        <authorList>
            <consortium name="US DOE Joint Genome Institute (JGI-PGF)"/>
            <person name="Walter F."/>
            <person name="Albersmeier A."/>
            <person name="Kalinowski J."/>
            <person name="Ruckert C."/>
        </authorList>
    </citation>
    <scope>NUCLEOTIDE SEQUENCE</scope>
    <source>
        <strain evidence="12">KCTC 12870</strain>
    </source>
</reference>
<evidence type="ECO:0000256" key="7">
    <source>
        <dbReference type="ARBA" id="ARBA00023098"/>
    </source>
</evidence>
<evidence type="ECO:0000256" key="8">
    <source>
        <dbReference type="ARBA" id="ARBA00023160"/>
    </source>
</evidence>
<keyword evidence="6" id="KW-0560">Oxidoreductase</keyword>
<comment type="caution">
    <text evidence="12">The sequence shown here is derived from an EMBL/GenBank/DDBJ whole genome shotgun (WGS) entry which is preliminary data.</text>
</comment>
<proteinExistence type="inferred from homology"/>
<dbReference type="InterPro" id="IPR013154">
    <property type="entry name" value="ADH-like_N"/>
</dbReference>
<dbReference type="Gene3D" id="3.90.180.10">
    <property type="entry name" value="Medium-chain alcohol dehydrogenases, catalytic domain"/>
    <property type="match status" value="1"/>
</dbReference>
<dbReference type="PANTHER" id="PTHR43981:SF2">
    <property type="entry name" value="ENOYL-[ACYL-CARRIER-PROTEIN] REDUCTASE, MITOCHONDRIAL"/>
    <property type="match status" value="1"/>
</dbReference>
<dbReference type="CDD" id="cd08290">
    <property type="entry name" value="ETR"/>
    <property type="match status" value="1"/>
</dbReference>
<evidence type="ECO:0000256" key="5">
    <source>
        <dbReference type="ARBA" id="ARBA00022946"/>
    </source>
</evidence>
<organism evidence="12 13">
    <name type="scientific">Cerasicoccus arenae</name>
    <dbReference type="NCBI Taxonomy" id="424488"/>
    <lineage>
        <taxon>Bacteria</taxon>
        <taxon>Pseudomonadati</taxon>
        <taxon>Verrucomicrobiota</taxon>
        <taxon>Opitutia</taxon>
        <taxon>Puniceicoccales</taxon>
        <taxon>Cerasicoccaceae</taxon>
        <taxon>Cerasicoccus</taxon>
    </lineage>
</organism>
<dbReference type="AlphaFoldDB" id="A0A8J3D9I3"/>
<evidence type="ECO:0000256" key="3">
    <source>
        <dbReference type="ARBA" id="ARBA00022832"/>
    </source>
</evidence>
<keyword evidence="3" id="KW-0276">Fatty acid metabolism</keyword>
<keyword evidence="13" id="KW-1185">Reference proteome</keyword>
<evidence type="ECO:0000256" key="9">
    <source>
        <dbReference type="ARBA" id="ARBA00038963"/>
    </source>
</evidence>
<dbReference type="EC" id="1.3.1.104" evidence="9"/>
<dbReference type="InterPro" id="IPR051034">
    <property type="entry name" value="Mito_Enoyl-ACP_Reductase"/>
</dbReference>
<dbReference type="PANTHER" id="PTHR43981">
    <property type="entry name" value="ENOYL-[ACYL-CARRIER-PROTEIN] REDUCTASE, MITOCHONDRIAL"/>
    <property type="match status" value="1"/>
</dbReference>
<dbReference type="InterPro" id="IPR020843">
    <property type="entry name" value="ER"/>
</dbReference>
<keyword evidence="2" id="KW-0444">Lipid biosynthesis</keyword>
<accession>A0A8J3D9I3</accession>
<evidence type="ECO:0000313" key="13">
    <source>
        <dbReference type="Proteomes" id="UP000642829"/>
    </source>
</evidence>
<dbReference type="GO" id="GO:0006633">
    <property type="term" value="P:fatty acid biosynthetic process"/>
    <property type="evidence" value="ECO:0007669"/>
    <property type="project" value="UniProtKB-KW"/>
</dbReference>
<dbReference type="Pfam" id="PF00107">
    <property type="entry name" value="ADH_zinc_N"/>
    <property type="match status" value="1"/>
</dbReference>
<protein>
    <recommendedName>
        <fullName evidence="9">enoyl-[acyl-carrier-protein] reductase</fullName>
        <ecNumber evidence="9">1.3.1.104</ecNumber>
    </recommendedName>
</protein>
<evidence type="ECO:0000256" key="10">
    <source>
        <dbReference type="ARBA" id="ARBA00048843"/>
    </source>
</evidence>
<dbReference type="SMART" id="SM00829">
    <property type="entry name" value="PKS_ER"/>
    <property type="match status" value="1"/>
</dbReference>